<evidence type="ECO:0000256" key="1">
    <source>
        <dbReference type="SAM" id="Coils"/>
    </source>
</evidence>
<feature type="region of interest" description="Disordered" evidence="2">
    <location>
        <begin position="1280"/>
        <end position="1299"/>
    </location>
</feature>
<feature type="compositionally biased region" description="Low complexity" evidence="2">
    <location>
        <begin position="681"/>
        <end position="692"/>
    </location>
</feature>
<gene>
    <name evidence="3" type="primary">Contig14987.g15977</name>
    <name evidence="3" type="ORF">STYLEM_20891</name>
</gene>
<evidence type="ECO:0000256" key="2">
    <source>
        <dbReference type="SAM" id="MobiDB-lite"/>
    </source>
</evidence>
<dbReference type="Proteomes" id="UP000039865">
    <property type="component" value="Unassembled WGS sequence"/>
</dbReference>
<dbReference type="InParanoid" id="A0A078BBZ4"/>
<keyword evidence="4" id="KW-1185">Reference proteome</keyword>
<feature type="compositionally biased region" description="Low complexity" evidence="2">
    <location>
        <begin position="1280"/>
        <end position="1290"/>
    </location>
</feature>
<feature type="compositionally biased region" description="Polar residues" evidence="2">
    <location>
        <begin position="671"/>
        <end position="680"/>
    </location>
</feature>
<keyword evidence="1" id="KW-0175">Coiled coil</keyword>
<feature type="compositionally biased region" description="Low complexity" evidence="2">
    <location>
        <begin position="1"/>
        <end position="12"/>
    </location>
</feature>
<organism evidence="3 4">
    <name type="scientific">Stylonychia lemnae</name>
    <name type="common">Ciliate</name>
    <dbReference type="NCBI Taxonomy" id="5949"/>
    <lineage>
        <taxon>Eukaryota</taxon>
        <taxon>Sar</taxon>
        <taxon>Alveolata</taxon>
        <taxon>Ciliophora</taxon>
        <taxon>Intramacronucleata</taxon>
        <taxon>Spirotrichea</taxon>
        <taxon>Stichotrichia</taxon>
        <taxon>Sporadotrichida</taxon>
        <taxon>Oxytrichidae</taxon>
        <taxon>Stylonychinae</taxon>
        <taxon>Stylonychia</taxon>
    </lineage>
</organism>
<feature type="region of interest" description="Disordered" evidence="2">
    <location>
        <begin position="1"/>
        <end position="30"/>
    </location>
</feature>
<name>A0A078BBZ4_STYLE</name>
<feature type="coiled-coil region" evidence="1">
    <location>
        <begin position="427"/>
        <end position="479"/>
    </location>
</feature>
<feature type="compositionally biased region" description="Polar residues" evidence="2">
    <location>
        <begin position="1207"/>
        <end position="1218"/>
    </location>
</feature>
<sequence length="1526" mass="177091">MQSKQKSQQQQQYDKDIDNDSQESESEYEEVCYKKENVQSMHEQVLNTWRSIESNIATTQREGSTQLTQQALELSSQIQKLLENQNKLEVQRDYEETFGRQKILELINNLELKNLKISEQNRQLINDIMSGSINVNTSSLLNGEFKLELTQEKDGAVQATQGAMGQTIGLLVTLNEIIKDEENEYEKRLEIEVQEKDQVILNLQQEMENQQKRFDKQKILTELNIIDMRKQINELEVKNFGRQINLDNLMKGKLDIEKWTDTIDQGILDAIQVLQREIRIFAKSRDHKIDTKTIMTLELFKKQLKRTSSLENLNQPNSRSSGLIDEPTPRFVLDQTAPNLMQDQRDQSNMQNNIRNLDLSSSNLSLFQANLNMNRSIYMQKQNQSINLNSKYFSSTLNSILRGRPNMSKKNGKQNYNETKESLWVYITELENQVIELSNQLKRQQDESQLDITINMSNNQAVKEIKSNLESQLEDFAIEINQKSIRIAQLEKFNQNLSRIVNDSICQEQLNKESTLVKNLRGILSPRQFKKINAFLNNNCVDQSQAMSQMIYNNVASGDQNQYMGQSMTIGQETQFKGEGTQMFRQGFVYPQFVQRGQQPQLFSQFDESKIVKNADSKNSTVSFNEHIFSNHQELDQSIQEPQVNNLISPVNKFQRYQLFGQQHFRRHGISPNQLGVPQNNNHQRQKSQGQQNQQFMLIEDQFNTSTNMMLFDDQSFDRDNHDIFSAVGGGIGIDMGGGNYLNPINNNSILEVSSIIDSSQYIKTQNNKTLNSFLNFESTQNKKQAAKVFKKQNLQINTINQDNGGSQQNSTPNNNMSILKNSIFGMMRGQNVCGGLNFSRFQQQHNNSNNNISMQAGQTGLLIQQLQDNFQTQLQDLKDEKIKLIQILNKFLNLPDDSSAQNLEQLLDTSHNLSTNTDYVTLPSKQYFEDFRLQITQALTKQQLDIQSMQQQKDQMITEREQISIEKEKLEKKRLYYNEKVEKLKAKNEEFGKKNQLMDERDNLLQQQEQKLKYRKQAMDEEWKRLDKIKDDLSKQEEAIKKEWALLKQELNELNNLRLSQKDEKIKIKEVKAKIDEERKYIDSTKECIMQEQSKILDKEKQLRMKERKVERDQERVDKARQDLVSDQQEIEKQKEFIRGERELLDQDRQDLESKRQLSGMFIPDIKNLVTKMQYKSAQRVKPSKNVNNQQKMYINDEELRIKQSNGPQNNISSHTYGSHDYKSQPHYKSNSSITNMNAYIMKCTGDQCGDHGMFNCDLHKDMNKSTINLSNISCFHQNSSQNQKSNQSFTAIGSGRNSYKNYQNQSQMINNNSTTHQTQSQSTSNLNISKNFLRNTSFKRFQQNQQNTSVQQQPTKEKKLMIRHLIPQSTKSLLDISAINDRSIDKENSQNNINTTQNKSNLDSILKGTAKFQQSRNKLEESYNSLMDSFCVPTKNDISSFQMKNQKSLNEYNNDKIKVFGMNQNIGRNGMQGGGLGHCQESQDDLMNSQYSFLSLEEEFGKVGVNDNLMIESELGRTLSRDEL</sequence>
<feature type="coiled-coil region" evidence="1">
    <location>
        <begin position="940"/>
        <end position="1002"/>
    </location>
</feature>
<proteinExistence type="predicted"/>
<reference evidence="3 4" key="1">
    <citation type="submission" date="2014-06" db="EMBL/GenBank/DDBJ databases">
        <authorList>
            <person name="Swart Estienne"/>
        </authorList>
    </citation>
    <scope>NUCLEOTIDE SEQUENCE [LARGE SCALE GENOMIC DNA]</scope>
    <source>
        <strain evidence="3 4">130c</strain>
    </source>
</reference>
<evidence type="ECO:0000313" key="3">
    <source>
        <dbReference type="EMBL" id="CDW91731.1"/>
    </source>
</evidence>
<feature type="compositionally biased region" description="Acidic residues" evidence="2">
    <location>
        <begin position="19"/>
        <end position="30"/>
    </location>
</feature>
<feature type="coiled-coil region" evidence="1">
    <location>
        <begin position="175"/>
        <end position="220"/>
    </location>
</feature>
<feature type="coiled-coil region" evidence="1">
    <location>
        <begin position="64"/>
        <end position="127"/>
    </location>
</feature>
<protein>
    <submittedName>
        <fullName evidence="3">Uncharacterized protein</fullName>
    </submittedName>
</protein>
<feature type="region of interest" description="Disordered" evidence="2">
    <location>
        <begin position="671"/>
        <end position="692"/>
    </location>
</feature>
<feature type="coiled-coil region" evidence="1">
    <location>
        <begin position="1090"/>
        <end position="1156"/>
    </location>
</feature>
<feature type="region of interest" description="Disordered" evidence="2">
    <location>
        <begin position="1207"/>
        <end position="1230"/>
    </location>
</feature>
<evidence type="ECO:0000313" key="4">
    <source>
        <dbReference type="Proteomes" id="UP000039865"/>
    </source>
</evidence>
<dbReference type="OMA" id="INENRMH"/>
<accession>A0A078BBZ4</accession>
<dbReference type="EMBL" id="CCKQ01019702">
    <property type="protein sequence ID" value="CDW91731.1"/>
    <property type="molecule type" value="Genomic_DNA"/>
</dbReference>